<reference evidence="3 4" key="1">
    <citation type="submission" date="2024-09" db="EMBL/GenBank/DDBJ databases">
        <authorList>
            <person name="Sun Q."/>
            <person name="Mori K."/>
        </authorList>
    </citation>
    <scope>NUCLEOTIDE SEQUENCE [LARGE SCALE GENOMIC DNA]</scope>
    <source>
        <strain evidence="3 4">NCAIM B.02604</strain>
    </source>
</reference>
<feature type="transmembrane region" description="Helical" evidence="1">
    <location>
        <begin position="20"/>
        <end position="39"/>
    </location>
</feature>
<proteinExistence type="predicted"/>
<evidence type="ECO:0000313" key="3">
    <source>
        <dbReference type="EMBL" id="MFC0581442.1"/>
    </source>
</evidence>
<sequence length="159" mass="16948">MRLVTALRAAHAEERGNNTVLGIGYIVLLLLLIAVVVFVTEVNIAARQLWATTDSAALAAADVGGTAPEASEVQHTPKGQEDLTVDPAQLRSRVDEFLALSGAYQRHRGLRVESVRLDEHQQTVEVMLSAEAAGPILHALLPAGVPVSTESSARLVLTR</sequence>
<dbReference type="Proteomes" id="UP001589862">
    <property type="component" value="Unassembled WGS sequence"/>
</dbReference>
<dbReference type="RefSeq" id="WP_377458133.1">
    <property type="nucleotide sequence ID" value="NZ_JBHLUB010000004.1"/>
</dbReference>
<feature type="domain" description="Putative Flp pilus-assembly TadG-like N-terminal" evidence="2">
    <location>
        <begin position="16"/>
        <end position="62"/>
    </location>
</feature>
<organism evidence="3 4">
    <name type="scientific">Micrococcoides hystricis</name>
    <dbReference type="NCBI Taxonomy" id="1572761"/>
    <lineage>
        <taxon>Bacteria</taxon>
        <taxon>Bacillati</taxon>
        <taxon>Actinomycetota</taxon>
        <taxon>Actinomycetes</taxon>
        <taxon>Micrococcales</taxon>
        <taxon>Micrococcaceae</taxon>
        <taxon>Micrococcoides</taxon>
    </lineage>
</organism>
<name>A0ABV6P8J2_9MICC</name>
<evidence type="ECO:0000259" key="2">
    <source>
        <dbReference type="Pfam" id="PF13400"/>
    </source>
</evidence>
<accession>A0ABV6P8J2</accession>
<keyword evidence="1" id="KW-0812">Transmembrane</keyword>
<protein>
    <submittedName>
        <fullName evidence="3">Pilus assembly protein TadG-related protein</fullName>
    </submittedName>
</protein>
<keyword evidence="1" id="KW-0472">Membrane</keyword>
<dbReference type="InterPro" id="IPR028087">
    <property type="entry name" value="Tad_N"/>
</dbReference>
<dbReference type="EMBL" id="JBHLUB010000004">
    <property type="protein sequence ID" value="MFC0581442.1"/>
    <property type="molecule type" value="Genomic_DNA"/>
</dbReference>
<evidence type="ECO:0000256" key="1">
    <source>
        <dbReference type="SAM" id="Phobius"/>
    </source>
</evidence>
<comment type="caution">
    <text evidence="3">The sequence shown here is derived from an EMBL/GenBank/DDBJ whole genome shotgun (WGS) entry which is preliminary data.</text>
</comment>
<evidence type="ECO:0000313" key="4">
    <source>
        <dbReference type="Proteomes" id="UP001589862"/>
    </source>
</evidence>
<dbReference type="Pfam" id="PF13400">
    <property type="entry name" value="Tad"/>
    <property type="match status" value="1"/>
</dbReference>
<gene>
    <name evidence="3" type="ORF">ACFFFR_03420</name>
</gene>
<keyword evidence="4" id="KW-1185">Reference proteome</keyword>
<keyword evidence="1" id="KW-1133">Transmembrane helix</keyword>